<evidence type="ECO:0000256" key="3">
    <source>
        <dbReference type="ARBA" id="ARBA00022734"/>
    </source>
</evidence>
<evidence type="ECO:0000313" key="14">
    <source>
        <dbReference type="EMBL" id="KAH1186869.1"/>
    </source>
</evidence>
<keyword evidence="4" id="KW-0735">Signal-anchor</keyword>
<dbReference type="Pfam" id="PF00059">
    <property type="entry name" value="Lectin_C"/>
    <property type="match status" value="1"/>
</dbReference>
<reference evidence="14" key="1">
    <citation type="submission" date="2021-09" db="EMBL/GenBank/DDBJ databases">
        <title>The genome of Mauremys mutica provides insights into the evolution of semi-aquatic lifestyle.</title>
        <authorList>
            <person name="Gong S."/>
            <person name="Gao Y."/>
        </authorList>
    </citation>
    <scope>NUCLEOTIDE SEQUENCE</scope>
    <source>
        <strain evidence="14">MM-2020</strain>
        <tissue evidence="14">Muscle</tissue>
    </source>
</reference>
<dbReference type="PANTHER" id="PTHR22800:SF252">
    <property type="entry name" value="NATURAL KILLER CELLS ANTIGEN CD94"/>
    <property type="match status" value="1"/>
</dbReference>
<evidence type="ECO:0000259" key="13">
    <source>
        <dbReference type="PROSITE" id="PS50041"/>
    </source>
</evidence>
<feature type="compositionally biased region" description="Polar residues" evidence="11">
    <location>
        <begin position="62"/>
        <end position="72"/>
    </location>
</feature>
<evidence type="ECO:0000256" key="1">
    <source>
        <dbReference type="ARBA" id="ARBA00004606"/>
    </source>
</evidence>
<feature type="non-terminal residue" evidence="14">
    <location>
        <position position="1"/>
    </location>
</feature>
<accession>A0A9D4BBE5</accession>
<evidence type="ECO:0000313" key="15">
    <source>
        <dbReference type="Proteomes" id="UP000827986"/>
    </source>
</evidence>
<dbReference type="AlphaFoldDB" id="A0A9D4BBE5"/>
<keyword evidence="8" id="KW-0325">Glycoprotein</keyword>
<evidence type="ECO:0000256" key="11">
    <source>
        <dbReference type="SAM" id="MobiDB-lite"/>
    </source>
</evidence>
<keyword evidence="5 12" id="KW-1133">Transmembrane helix</keyword>
<proteinExistence type="predicted"/>
<dbReference type="Proteomes" id="UP000827986">
    <property type="component" value="Unassembled WGS sequence"/>
</dbReference>
<dbReference type="InterPro" id="IPR033992">
    <property type="entry name" value="NKR-like_CTLD"/>
</dbReference>
<dbReference type="InterPro" id="IPR016187">
    <property type="entry name" value="CTDL_fold"/>
</dbReference>
<dbReference type="GO" id="GO:0002223">
    <property type="term" value="P:stimulatory C-type lectin receptor signaling pathway"/>
    <property type="evidence" value="ECO:0007669"/>
    <property type="project" value="TreeGrafter"/>
</dbReference>
<dbReference type="InterPro" id="IPR018378">
    <property type="entry name" value="C-type_lectin_CS"/>
</dbReference>
<evidence type="ECO:0000256" key="7">
    <source>
        <dbReference type="ARBA" id="ARBA00023157"/>
    </source>
</evidence>
<feature type="domain" description="C-type lectin" evidence="13">
    <location>
        <begin position="136"/>
        <end position="242"/>
    </location>
</feature>
<dbReference type="SMART" id="SM00034">
    <property type="entry name" value="CLECT"/>
    <property type="match status" value="1"/>
</dbReference>
<evidence type="ECO:0000256" key="8">
    <source>
        <dbReference type="ARBA" id="ARBA00023180"/>
    </source>
</evidence>
<dbReference type="PROSITE" id="PS00615">
    <property type="entry name" value="C_TYPE_LECTIN_1"/>
    <property type="match status" value="1"/>
</dbReference>
<feature type="region of interest" description="Disordered" evidence="11">
    <location>
        <begin position="17"/>
        <end position="72"/>
    </location>
</feature>
<feature type="transmembrane region" description="Helical" evidence="12">
    <location>
        <begin position="78"/>
        <end position="99"/>
    </location>
</feature>
<dbReference type="PANTHER" id="PTHR22800">
    <property type="entry name" value="C-TYPE LECTIN PROTEINS"/>
    <property type="match status" value="1"/>
</dbReference>
<evidence type="ECO:0000256" key="4">
    <source>
        <dbReference type="ARBA" id="ARBA00022968"/>
    </source>
</evidence>
<evidence type="ECO:0000256" key="10">
    <source>
        <dbReference type="ARBA" id="ARBA00041489"/>
    </source>
</evidence>
<comment type="subcellular location">
    <subcellularLocation>
        <location evidence="1">Membrane</location>
        <topology evidence="1">Single-pass type II membrane protein</topology>
    </subcellularLocation>
</comment>
<dbReference type="GO" id="GO:0045954">
    <property type="term" value="P:positive regulation of natural killer cell mediated cytotoxicity"/>
    <property type="evidence" value="ECO:0007669"/>
    <property type="project" value="TreeGrafter"/>
</dbReference>
<keyword evidence="7" id="KW-1015">Disulfide bond</keyword>
<dbReference type="CDD" id="cd03593">
    <property type="entry name" value="CLECT_NK_receptors_like"/>
    <property type="match status" value="1"/>
</dbReference>
<keyword evidence="3" id="KW-0430">Lectin</keyword>
<dbReference type="InterPro" id="IPR050919">
    <property type="entry name" value="NKG2/CD94_NK_receptors"/>
</dbReference>
<evidence type="ECO:0000256" key="6">
    <source>
        <dbReference type="ARBA" id="ARBA00023136"/>
    </source>
</evidence>
<dbReference type="GO" id="GO:0030246">
    <property type="term" value="F:carbohydrate binding"/>
    <property type="evidence" value="ECO:0007669"/>
    <property type="project" value="UniProtKB-KW"/>
</dbReference>
<evidence type="ECO:0000256" key="9">
    <source>
        <dbReference type="ARBA" id="ARBA00041193"/>
    </source>
</evidence>
<dbReference type="InterPro" id="IPR016186">
    <property type="entry name" value="C-type_lectin-like/link_sf"/>
</dbReference>
<dbReference type="SUPFAM" id="SSF56436">
    <property type="entry name" value="C-type lectin-like"/>
    <property type="match status" value="1"/>
</dbReference>
<organism evidence="14 15">
    <name type="scientific">Mauremys mutica</name>
    <name type="common">yellowpond turtle</name>
    <dbReference type="NCBI Taxonomy" id="74926"/>
    <lineage>
        <taxon>Eukaryota</taxon>
        <taxon>Metazoa</taxon>
        <taxon>Chordata</taxon>
        <taxon>Craniata</taxon>
        <taxon>Vertebrata</taxon>
        <taxon>Euteleostomi</taxon>
        <taxon>Archelosauria</taxon>
        <taxon>Testudinata</taxon>
        <taxon>Testudines</taxon>
        <taxon>Cryptodira</taxon>
        <taxon>Durocryptodira</taxon>
        <taxon>Testudinoidea</taxon>
        <taxon>Geoemydidae</taxon>
        <taxon>Geoemydinae</taxon>
        <taxon>Mauremys</taxon>
    </lineage>
</organism>
<keyword evidence="15" id="KW-1185">Reference proteome</keyword>
<keyword evidence="2 12" id="KW-0812">Transmembrane</keyword>
<dbReference type="GO" id="GO:0016020">
    <property type="term" value="C:membrane"/>
    <property type="evidence" value="ECO:0007669"/>
    <property type="project" value="UniProtKB-SubCell"/>
</dbReference>
<evidence type="ECO:0000256" key="5">
    <source>
        <dbReference type="ARBA" id="ARBA00022989"/>
    </source>
</evidence>
<dbReference type="EMBL" id="JAHDVG010000463">
    <property type="protein sequence ID" value="KAH1186869.1"/>
    <property type="molecule type" value="Genomic_DNA"/>
</dbReference>
<dbReference type="Gene3D" id="3.10.100.10">
    <property type="entry name" value="Mannose-Binding Protein A, subunit A"/>
    <property type="match status" value="1"/>
</dbReference>
<comment type="caution">
    <text evidence="14">The sequence shown here is derived from an EMBL/GenBank/DDBJ whole genome shotgun (WGS) entry which is preliminary data.</text>
</comment>
<dbReference type="InterPro" id="IPR001304">
    <property type="entry name" value="C-type_lectin-like"/>
</dbReference>
<evidence type="ECO:0000256" key="12">
    <source>
        <dbReference type="SAM" id="Phobius"/>
    </source>
</evidence>
<evidence type="ECO:0000256" key="2">
    <source>
        <dbReference type="ARBA" id="ARBA00022692"/>
    </source>
</evidence>
<name>A0A9D4BBE5_9SAUR</name>
<protein>
    <recommendedName>
        <fullName evidence="9">Natural killer cells antigen CD94</fullName>
    </recommendedName>
    <alternativeName>
        <fullName evidence="10">Killer cell lectin-like receptor subfamily D member 1</fullName>
    </alternativeName>
</protein>
<sequence length="258" mass="29520">KVPEMSEQAVTYVDLKFNSPSEQQKKQRPKNTRAKEVNEEEVTYTELKCQNASEQQRRQRTKNPQGKGSSAPSSQWRLIVAILGISCLTLLIAVGFLSAKVFQVSDPPCGQLENFTKEMEIFQGWKSLCQEHWFQRGKKCYLFSTEYKSWLESRKACSSHGSRLLLIEGKEELDFINPLAAFHWIGLSRDKTYRPWMWGNGTALSTDWFPVKKGYMDGDCAVVRGGELFSDDCKDKKRYICEQPALLMKPDISSHNGT</sequence>
<dbReference type="PROSITE" id="PS50041">
    <property type="entry name" value="C_TYPE_LECTIN_2"/>
    <property type="match status" value="1"/>
</dbReference>
<keyword evidence="6 12" id="KW-0472">Membrane</keyword>
<gene>
    <name evidence="14" type="ORF">KIL84_019618</name>
</gene>